<evidence type="ECO:0000256" key="5">
    <source>
        <dbReference type="ARBA" id="ARBA00022705"/>
    </source>
</evidence>
<evidence type="ECO:0000256" key="11">
    <source>
        <dbReference type="ARBA" id="ARBA00023163"/>
    </source>
</evidence>
<dbReference type="PANTHER" id="PTHR30313:SF2">
    <property type="entry name" value="DNA PRIMASE"/>
    <property type="match status" value="1"/>
</dbReference>
<dbReference type="Proteomes" id="UP000319449">
    <property type="component" value="Unassembled WGS sequence"/>
</dbReference>
<dbReference type="Pfam" id="PF10410">
    <property type="entry name" value="DnaB_bind"/>
    <property type="match status" value="1"/>
</dbReference>
<dbReference type="RefSeq" id="WP_145016817.1">
    <property type="nucleotide sequence ID" value="NZ_VLLN01000001.1"/>
</dbReference>
<comment type="domain">
    <text evidence="12">Contains an N-terminal zinc-binding domain, a central core domain that contains the primase activity, and a C-terminal DnaB-binding domain.</text>
</comment>
<dbReference type="InterPro" id="IPR006171">
    <property type="entry name" value="TOPRIM_dom"/>
</dbReference>
<dbReference type="OrthoDB" id="9803773at2"/>
<dbReference type="PROSITE" id="PS50880">
    <property type="entry name" value="TOPRIM"/>
    <property type="match status" value="1"/>
</dbReference>
<dbReference type="GO" id="GO:1990077">
    <property type="term" value="C:primosome complex"/>
    <property type="evidence" value="ECO:0007669"/>
    <property type="project" value="UniProtKB-KW"/>
</dbReference>
<reference evidence="16 17" key="1">
    <citation type="submission" date="2019-07" db="EMBL/GenBank/DDBJ databases">
        <title>Genomic Encyclopedia of Archaeal and Bacterial Type Strains, Phase II (KMG-II): from individual species to whole genera.</title>
        <authorList>
            <person name="Goeker M."/>
        </authorList>
    </citation>
    <scope>NUCLEOTIDE SEQUENCE [LARGE SCALE GENOMIC DNA]</scope>
    <source>
        <strain evidence="16 17">ATCC BAA-1139</strain>
    </source>
</reference>
<dbReference type="EC" id="2.7.7.101" evidence="12"/>
<evidence type="ECO:0000256" key="13">
    <source>
        <dbReference type="PIRNR" id="PIRNR002811"/>
    </source>
</evidence>
<comment type="cofactor">
    <cofactor evidence="12 13 14">
        <name>Zn(2+)</name>
        <dbReference type="ChEBI" id="CHEBI:29105"/>
    </cofactor>
    <text evidence="12 13 14">Binds 1 zinc ion per monomer.</text>
</comment>
<sequence length="586" mass="65207">MAIIPDEKVAEVRERASILEVVGDYISLRRSGANYLGLCPFHGEKSPSFNVNPARGIFHCFGCGVGGNVVTFVMRMEGISFPEAVKLLAKRVGVVIEDRPLTAGEKRRLDEREELRRVVAAAVSYYRKVLEKEEAGQPGRNYLERRGVTPEAVAAYRLGYATDRWDGLVRHLEHLRISLDLAEQVGLVRRRSSGSGWYDLFRSRLIFTIANHQGEPIALAGRVLDDALPKYINSPESPIYHKGEVLFGIDLAKQAMREEGAALIVEGYFDHLALWQAGVRNVLATCGTAMTSGHLQLLRRYAERVQLLFDADGAGKKATFRAMELLLGEQVPAFVVELAAGEDPDSFLVKEGREAFADRLAKARPVLDYFIRDLLAGADTGSVAGKVAVVEQLTPLVQKIGNQMERELYVKEIARLLGMDPRSLLRQMQVGRAASPAFQRSAGQNQSVPPATPPEETLLALMGRYPEVVEMVRQRGVEFLFPPSMVSLAHRLMEQEADVGTFLSEVESPELRQRLGALFMDDAHLIEIDPARTFADLCRAIERRQLKKQDAKALMLELARLDPDSPRGKEILQTLDALRNRKSQLS</sequence>
<dbReference type="SUPFAM" id="SSF57783">
    <property type="entry name" value="Zinc beta-ribbon"/>
    <property type="match status" value="1"/>
</dbReference>
<evidence type="ECO:0000256" key="10">
    <source>
        <dbReference type="ARBA" id="ARBA00023125"/>
    </source>
</evidence>
<evidence type="ECO:0000256" key="9">
    <source>
        <dbReference type="ARBA" id="ARBA00022842"/>
    </source>
</evidence>
<dbReference type="Pfam" id="PF13155">
    <property type="entry name" value="Toprim_2"/>
    <property type="match status" value="1"/>
</dbReference>
<protein>
    <recommendedName>
        <fullName evidence="12 13">DNA primase</fullName>
        <ecNumber evidence="12">2.7.7.101</ecNumber>
    </recommendedName>
</protein>
<dbReference type="Gene3D" id="3.90.980.10">
    <property type="entry name" value="DNA primase, catalytic core, N-terminal domain"/>
    <property type="match status" value="1"/>
</dbReference>
<evidence type="ECO:0000256" key="1">
    <source>
        <dbReference type="ARBA" id="ARBA00022478"/>
    </source>
</evidence>
<dbReference type="FunFam" id="3.40.1360.10:FF:000002">
    <property type="entry name" value="DNA primase"/>
    <property type="match status" value="1"/>
</dbReference>
<evidence type="ECO:0000256" key="12">
    <source>
        <dbReference type="HAMAP-Rule" id="MF_00974"/>
    </source>
</evidence>
<dbReference type="NCBIfam" id="TIGR01391">
    <property type="entry name" value="dnaG"/>
    <property type="match status" value="1"/>
</dbReference>
<name>A0A562WS72_9BACT</name>
<dbReference type="PIRSF" id="PIRSF002811">
    <property type="entry name" value="DnaG"/>
    <property type="match status" value="1"/>
</dbReference>
<keyword evidence="8 12" id="KW-0862">Zinc</keyword>
<keyword evidence="11 12" id="KW-0804">Transcription</keyword>
<dbReference type="GO" id="GO:0005737">
    <property type="term" value="C:cytoplasm"/>
    <property type="evidence" value="ECO:0007669"/>
    <property type="project" value="TreeGrafter"/>
</dbReference>
<comment type="caution">
    <text evidence="16">The sequence shown here is derived from an EMBL/GenBank/DDBJ whole genome shotgun (WGS) entry which is preliminary data.</text>
</comment>
<dbReference type="PANTHER" id="PTHR30313">
    <property type="entry name" value="DNA PRIMASE"/>
    <property type="match status" value="1"/>
</dbReference>
<dbReference type="GO" id="GO:0008270">
    <property type="term" value="F:zinc ion binding"/>
    <property type="evidence" value="ECO:0007669"/>
    <property type="project" value="UniProtKB-UniRule"/>
</dbReference>
<comment type="function">
    <text evidence="12 13">RNA polymerase that catalyzes the synthesis of short RNA molecules used as primers for DNA polymerase during DNA replication.</text>
</comment>
<dbReference type="Gene3D" id="3.90.580.10">
    <property type="entry name" value="Zinc finger, CHC2-type domain"/>
    <property type="match status" value="1"/>
</dbReference>
<keyword evidence="2 12" id="KW-0639">Primosome</keyword>
<dbReference type="EMBL" id="VLLN01000001">
    <property type="protein sequence ID" value="TWJ33333.1"/>
    <property type="molecule type" value="Genomic_DNA"/>
</dbReference>
<keyword evidence="4 12" id="KW-0548">Nucleotidyltransferase</keyword>
<dbReference type="SUPFAM" id="SSF56731">
    <property type="entry name" value="DNA primase core"/>
    <property type="match status" value="1"/>
</dbReference>
<dbReference type="InterPro" id="IPR019475">
    <property type="entry name" value="DNA_primase_DnaB-bd"/>
</dbReference>
<dbReference type="InterPro" id="IPR006295">
    <property type="entry name" value="DNA_primase_DnaG"/>
</dbReference>
<keyword evidence="9" id="KW-0460">Magnesium</keyword>
<dbReference type="Gene3D" id="1.20.50.20">
    <property type="entry name" value="DnaG, RNA polymerase domain, helical bundle"/>
    <property type="match status" value="1"/>
</dbReference>
<dbReference type="InterPro" id="IPR013264">
    <property type="entry name" value="DNAG_N"/>
</dbReference>
<keyword evidence="1 12" id="KW-0240">DNA-directed RNA polymerase</keyword>
<keyword evidence="3 12" id="KW-0808">Transferase</keyword>
<dbReference type="GO" id="GO:0006269">
    <property type="term" value="P:DNA replication, synthesis of primer"/>
    <property type="evidence" value="ECO:0007669"/>
    <property type="project" value="UniProtKB-UniRule"/>
</dbReference>
<dbReference type="CDD" id="cd03364">
    <property type="entry name" value="TOPRIM_DnaG_primases"/>
    <property type="match status" value="1"/>
</dbReference>
<feature type="domain" description="Toprim" evidence="15">
    <location>
        <begin position="260"/>
        <end position="342"/>
    </location>
</feature>
<dbReference type="SMART" id="SM00400">
    <property type="entry name" value="ZnF_CHCC"/>
    <property type="match status" value="1"/>
</dbReference>
<comment type="catalytic activity">
    <reaction evidence="12">
        <text>ssDNA + n NTP = ssDNA/pppN(pN)n-1 hybrid + (n-1) diphosphate.</text>
        <dbReference type="EC" id="2.7.7.101"/>
    </reaction>
</comment>
<dbReference type="InterPro" id="IPR034151">
    <property type="entry name" value="TOPRIM_DnaG_bac"/>
</dbReference>
<dbReference type="SMART" id="SM00493">
    <property type="entry name" value="TOPRIM"/>
    <property type="match status" value="1"/>
</dbReference>
<keyword evidence="7 12" id="KW-0863">Zinc-finger</keyword>
<dbReference type="InterPro" id="IPR036977">
    <property type="entry name" value="DNA_primase_Znf_CHC2"/>
</dbReference>
<comment type="similarity">
    <text evidence="12 13">Belongs to the DnaG primase family.</text>
</comment>
<dbReference type="InterPro" id="IPR030846">
    <property type="entry name" value="DnaG_bac"/>
</dbReference>
<dbReference type="Gene3D" id="3.40.1360.10">
    <property type="match status" value="1"/>
</dbReference>
<dbReference type="InterPro" id="IPR037068">
    <property type="entry name" value="DNA_primase_core_N_sf"/>
</dbReference>
<evidence type="ECO:0000256" key="14">
    <source>
        <dbReference type="PIRSR" id="PIRSR002811-1"/>
    </source>
</evidence>
<dbReference type="AlphaFoldDB" id="A0A562WS72"/>
<feature type="zinc finger region" description="CHC2-type" evidence="12 14">
    <location>
        <begin position="39"/>
        <end position="63"/>
    </location>
</feature>
<comment type="subunit">
    <text evidence="12">Monomer. Interacts with DnaB.</text>
</comment>
<accession>A0A562WS72</accession>
<dbReference type="Pfam" id="PF08275">
    <property type="entry name" value="DNAG_N"/>
    <property type="match status" value="1"/>
</dbReference>
<evidence type="ECO:0000256" key="3">
    <source>
        <dbReference type="ARBA" id="ARBA00022679"/>
    </source>
</evidence>
<dbReference type="GO" id="GO:0003677">
    <property type="term" value="F:DNA binding"/>
    <property type="evidence" value="ECO:0007669"/>
    <property type="project" value="UniProtKB-KW"/>
</dbReference>
<evidence type="ECO:0000313" key="17">
    <source>
        <dbReference type="Proteomes" id="UP000319449"/>
    </source>
</evidence>
<dbReference type="Pfam" id="PF01807">
    <property type="entry name" value="Zn_ribbon_DnaG"/>
    <property type="match status" value="1"/>
</dbReference>
<evidence type="ECO:0000256" key="4">
    <source>
        <dbReference type="ARBA" id="ARBA00022695"/>
    </source>
</evidence>
<evidence type="ECO:0000256" key="8">
    <source>
        <dbReference type="ARBA" id="ARBA00022833"/>
    </source>
</evidence>
<evidence type="ECO:0000256" key="2">
    <source>
        <dbReference type="ARBA" id="ARBA00022515"/>
    </source>
</evidence>
<organism evidence="16 17">
    <name type="scientific">Geobacter argillaceus</name>
    <dbReference type="NCBI Taxonomy" id="345631"/>
    <lineage>
        <taxon>Bacteria</taxon>
        <taxon>Pseudomonadati</taxon>
        <taxon>Thermodesulfobacteriota</taxon>
        <taxon>Desulfuromonadia</taxon>
        <taxon>Geobacterales</taxon>
        <taxon>Geobacteraceae</taxon>
        <taxon>Geobacter</taxon>
    </lineage>
</organism>
<evidence type="ECO:0000256" key="6">
    <source>
        <dbReference type="ARBA" id="ARBA00022723"/>
    </source>
</evidence>
<dbReference type="HAMAP" id="MF_00974">
    <property type="entry name" value="DNA_primase_DnaG"/>
    <property type="match status" value="1"/>
</dbReference>
<dbReference type="GO" id="GO:0003899">
    <property type="term" value="F:DNA-directed RNA polymerase activity"/>
    <property type="evidence" value="ECO:0007669"/>
    <property type="project" value="UniProtKB-UniRule"/>
</dbReference>
<evidence type="ECO:0000313" key="16">
    <source>
        <dbReference type="EMBL" id="TWJ33333.1"/>
    </source>
</evidence>
<keyword evidence="6 12" id="KW-0479">Metal-binding</keyword>
<dbReference type="InterPro" id="IPR002694">
    <property type="entry name" value="Znf_CHC2"/>
</dbReference>
<dbReference type="InterPro" id="IPR050219">
    <property type="entry name" value="DnaG_primase"/>
</dbReference>
<keyword evidence="5 12" id="KW-0235">DNA replication</keyword>
<keyword evidence="10 12" id="KW-0238">DNA-binding</keyword>
<keyword evidence="17" id="KW-1185">Reference proteome</keyword>
<dbReference type="GO" id="GO:0000428">
    <property type="term" value="C:DNA-directed RNA polymerase complex"/>
    <property type="evidence" value="ECO:0007669"/>
    <property type="project" value="UniProtKB-KW"/>
</dbReference>
<evidence type="ECO:0000259" key="15">
    <source>
        <dbReference type="PROSITE" id="PS50880"/>
    </source>
</evidence>
<gene>
    <name evidence="12" type="primary">dnaG</name>
    <name evidence="16" type="ORF">JN12_00005</name>
</gene>
<dbReference type="FunFam" id="3.90.580.10:FF:000001">
    <property type="entry name" value="DNA primase"/>
    <property type="match status" value="1"/>
</dbReference>
<evidence type="ECO:0000256" key="7">
    <source>
        <dbReference type="ARBA" id="ARBA00022771"/>
    </source>
</evidence>
<proteinExistence type="inferred from homology"/>